<keyword evidence="3 5" id="KW-1133">Transmembrane helix</keyword>
<dbReference type="Gene3D" id="1.20.1250.20">
    <property type="entry name" value="MFS general substrate transporter like domains"/>
    <property type="match status" value="1"/>
</dbReference>
<evidence type="ECO:0000313" key="7">
    <source>
        <dbReference type="Proteomes" id="UP000073492"/>
    </source>
</evidence>
<gene>
    <name evidence="6" type="ORF">AC579_2468</name>
</gene>
<feature type="transmembrane region" description="Helical" evidence="5">
    <location>
        <begin position="400"/>
        <end position="425"/>
    </location>
</feature>
<feature type="transmembrane region" description="Helical" evidence="5">
    <location>
        <begin position="267"/>
        <end position="295"/>
    </location>
</feature>
<keyword evidence="7" id="KW-1185">Reference proteome</keyword>
<feature type="transmembrane region" description="Helical" evidence="5">
    <location>
        <begin position="431"/>
        <end position="453"/>
    </location>
</feature>
<dbReference type="InterPro" id="IPR010291">
    <property type="entry name" value="Ion_channel_UNC-93"/>
</dbReference>
<name>A0A139I619_9PEZI</name>
<feature type="transmembrane region" description="Helical" evidence="5">
    <location>
        <begin position="506"/>
        <end position="527"/>
    </location>
</feature>
<dbReference type="AlphaFoldDB" id="A0A139I619"/>
<dbReference type="EMBL" id="LFZO01000288">
    <property type="protein sequence ID" value="KXT10065.1"/>
    <property type="molecule type" value="Genomic_DNA"/>
</dbReference>
<sequence>MWRSEQVGVGEGVISSQLHVFLVKSNDFIRVAGRLDFASTFQQHGIHMANASDKRGEISSSGAMHCSTAYYQQQIVSDADVLQRLDGIPQNDGVRAARGNLARHKNPYRDSVIERCWVIDSHRHNFPFQGNSHLRPIIEHPTQYSLDSAMADEKRSVEATSEPASDTPRPPIKVKWYRSTLYTALVLGLCNFCAPGIWGAMNSLGGGGQQDPWLVNAANALTFCCMVLTCAFSGVFVKYLGIKWTLILGAAGYCPYAAGLYCNNRYGSSWFVLLGATLCGLGAGIFWMAEAAIALSYPEPYNKGKLLGIWLSFRIGGQVLGGAINLGLNAKRNKAGSVSYSVFQVFIALQALAPFAGLLLTVPHKVQRTDGVTVSCSISRDESVRKELWNTAKLFAGKNFLLIIPLISQAVFAEAVFFTFQGLWFTVRARALGSFLSGLMAMAAGNVLGLFLDNKKLAVRLRARGSFALIMTLQGAWWTWGTVLVTQYNKSNPVYDWVDVGFGRGFAWFLFMVGSFQINYMYLYFVVGSLARNDAEVVRYAGLLRGTESAAQAVSYGLVSVRTMGRFGCVYLNFALWAVSIVPAWFVIKDIGIRTGYIRDEVEDENHT</sequence>
<dbReference type="SUPFAM" id="SSF103473">
    <property type="entry name" value="MFS general substrate transporter"/>
    <property type="match status" value="1"/>
</dbReference>
<feature type="transmembrane region" description="Helical" evidence="5">
    <location>
        <begin position="465"/>
        <end position="486"/>
    </location>
</feature>
<proteinExistence type="predicted"/>
<dbReference type="Proteomes" id="UP000073492">
    <property type="component" value="Unassembled WGS sequence"/>
</dbReference>
<dbReference type="OrthoDB" id="196103at2759"/>
<feature type="transmembrane region" description="Helical" evidence="5">
    <location>
        <begin position="570"/>
        <end position="588"/>
    </location>
</feature>
<keyword evidence="2 5" id="KW-0812">Transmembrane</keyword>
<evidence type="ECO:0000256" key="4">
    <source>
        <dbReference type="ARBA" id="ARBA00023136"/>
    </source>
</evidence>
<evidence type="ECO:0000313" key="6">
    <source>
        <dbReference type="EMBL" id="KXT10065.1"/>
    </source>
</evidence>
<organism evidence="6 7">
    <name type="scientific">Pseudocercospora musae</name>
    <dbReference type="NCBI Taxonomy" id="113226"/>
    <lineage>
        <taxon>Eukaryota</taxon>
        <taxon>Fungi</taxon>
        <taxon>Dikarya</taxon>
        <taxon>Ascomycota</taxon>
        <taxon>Pezizomycotina</taxon>
        <taxon>Dothideomycetes</taxon>
        <taxon>Dothideomycetidae</taxon>
        <taxon>Mycosphaerellales</taxon>
        <taxon>Mycosphaerellaceae</taxon>
        <taxon>Pseudocercospora</taxon>
    </lineage>
</organism>
<reference evidence="6 7" key="1">
    <citation type="submission" date="2015-07" db="EMBL/GenBank/DDBJ databases">
        <title>Comparative genomics of the Sigatoka disease complex on banana suggests a link between parallel evolutionary changes in Pseudocercospora fijiensis and Pseudocercospora eumusae and increased virulence on the banana host.</title>
        <authorList>
            <person name="Chang T.-C."/>
            <person name="Salvucci A."/>
            <person name="Crous P.W."/>
            <person name="Stergiopoulos I."/>
        </authorList>
    </citation>
    <scope>NUCLEOTIDE SEQUENCE [LARGE SCALE GENOMIC DNA]</scope>
    <source>
        <strain evidence="6 7">CBS 116634</strain>
    </source>
</reference>
<feature type="transmembrane region" description="Helical" evidence="5">
    <location>
        <begin position="340"/>
        <end position="360"/>
    </location>
</feature>
<dbReference type="PANTHER" id="PTHR23294:SF19">
    <property type="entry name" value="DUF895 DOMAIN MEMBRANE PROTEIN-RELATED"/>
    <property type="match status" value="1"/>
</dbReference>
<feature type="transmembrane region" description="Helical" evidence="5">
    <location>
        <begin position="244"/>
        <end position="261"/>
    </location>
</feature>
<evidence type="ECO:0000256" key="5">
    <source>
        <dbReference type="SAM" id="Phobius"/>
    </source>
</evidence>
<comment type="caution">
    <text evidence="6">The sequence shown here is derived from an EMBL/GenBank/DDBJ whole genome shotgun (WGS) entry which is preliminary data.</text>
</comment>
<dbReference type="Pfam" id="PF05978">
    <property type="entry name" value="UNC-93"/>
    <property type="match status" value="1"/>
</dbReference>
<dbReference type="InterPro" id="IPR051617">
    <property type="entry name" value="UNC-93-like_regulator"/>
</dbReference>
<dbReference type="InterPro" id="IPR036259">
    <property type="entry name" value="MFS_trans_sf"/>
</dbReference>
<feature type="transmembrane region" description="Helical" evidence="5">
    <location>
        <begin position="181"/>
        <end position="201"/>
    </location>
</feature>
<evidence type="ECO:0000256" key="2">
    <source>
        <dbReference type="ARBA" id="ARBA00022692"/>
    </source>
</evidence>
<feature type="transmembrane region" description="Helical" evidence="5">
    <location>
        <begin position="307"/>
        <end position="328"/>
    </location>
</feature>
<accession>A0A139I619</accession>
<keyword evidence="4 5" id="KW-0472">Membrane</keyword>
<evidence type="ECO:0000256" key="3">
    <source>
        <dbReference type="ARBA" id="ARBA00022989"/>
    </source>
</evidence>
<comment type="subcellular location">
    <subcellularLocation>
        <location evidence="1">Membrane</location>
        <topology evidence="1">Multi-pass membrane protein</topology>
    </subcellularLocation>
</comment>
<evidence type="ECO:0000256" key="1">
    <source>
        <dbReference type="ARBA" id="ARBA00004141"/>
    </source>
</evidence>
<evidence type="ECO:0008006" key="8">
    <source>
        <dbReference type="Google" id="ProtNLM"/>
    </source>
</evidence>
<feature type="transmembrane region" description="Helical" evidence="5">
    <location>
        <begin position="213"/>
        <end position="237"/>
    </location>
</feature>
<dbReference type="PANTHER" id="PTHR23294">
    <property type="entry name" value="ET TRANSLATION PRODUCT-RELATED"/>
    <property type="match status" value="1"/>
</dbReference>
<dbReference type="GO" id="GO:0016020">
    <property type="term" value="C:membrane"/>
    <property type="evidence" value="ECO:0007669"/>
    <property type="project" value="UniProtKB-SubCell"/>
</dbReference>
<protein>
    <recommendedName>
        <fullName evidence="8">DUF895 domain membrane protein</fullName>
    </recommendedName>
</protein>